<evidence type="ECO:0000256" key="10">
    <source>
        <dbReference type="SAM" id="Phobius"/>
    </source>
</evidence>
<keyword evidence="6 12" id="KW-0560">Oxidoreductase</keyword>
<evidence type="ECO:0000256" key="5">
    <source>
        <dbReference type="ARBA" id="ARBA00022989"/>
    </source>
</evidence>
<dbReference type="InterPro" id="IPR005804">
    <property type="entry name" value="FA_desaturase_dom"/>
</dbReference>
<evidence type="ECO:0000313" key="13">
    <source>
        <dbReference type="Proteomes" id="UP001556220"/>
    </source>
</evidence>
<evidence type="ECO:0000256" key="1">
    <source>
        <dbReference type="ARBA" id="ARBA00004141"/>
    </source>
</evidence>
<keyword evidence="5 10" id="KW-1133">Transmembrane helix</keyword>
<evidence type="ECO:0000313" key="12">
    <source>
        <dbReference type="EMBL" id="MEW9572908.1"/>
    </source>
</evidence>
<sequence>MFDDLLDMASHGLLHAGPTTVLLYLLVTTQLTIFTVTLYLHRSQTHRSVDFHPALAHFFRFWSWLTTAVVTREWVAVHRKHHAHADTAQDPHSPYIVGIRRLLWEGSELYTAARHDGKLLAKYGRGTPDDWIERHVYTPHCNWGPTLLAFISVALFGVGGMAIWAVQMMWIPFWAAGVVNGIGHWWGYRNFETADKSANVAPLGIWVGGEELHNNHHAFPGSAKFSVRRFEFDLGWFVIKALSRLGLAEVKRIAVIEQANMTNHLAIRMAQPVTLAPRVKVMTEFFRKVTLPVVREEVRRRDRHTPPLSIRLRHALADGGRWLSTDERKRLDAWIDARPRLRTICRFRAQLAALMESRRADRAAESMMQWVRAAGVTGIDALQGFALSMGANMVVPGFQVAAADAAFPSIHCPTGDAAVHPLRDPHV</sequence>
<evidence type="ECO:0000256" key="3">
    <source>
        <dbReference type="ARBA" id="ARBA00022692"/>
    </source>
</evidence>
<comment type="similarity">
    <text evidence="2">Belongs to the fatty acid desaturase type 2 family.</text>
</comment>
<dbReference type="Proteomes" id="UP001556220">
    <property type="component" value="Unassembled WGS sequence"/>
</dbReference>
<dbReference type="CDD" id="cd03505">
    <property type="entry name" value="Delta9-FADS-like"/>
    <property type="match status" value="1"/>
</dbReference>
<evidence type="ECO:0000256" key="7">
    <source>
        <dbReference type="ARBA" id="ARBA00023004"/>
    </source>
</evidence>
<evidence type="ECO:0000256" key="9">
    <source>
        <dbReference type="ARBA" id="ARBA00023136"/>
    </source>
</evidence>
<protein>
    <submittedName>
        <fullName evidence="12">Fatty acid desaturase</fullName>
        <ecNumber evidence="12">1.14.19.-</ecNumber>
    </submittedName>
</protein>
<keyword evidence="3 10" id="KW-0812">Transmembrane</keyword>
<dbReference type="EC" id="1.14.19.-" evidence="12"/>
<organism evidence="12 13">
    <name type="scientific">Rhodanobacter lycopersici</name>
    <dbReference type="NCBI Taxonomy" id="3162487"/>
    <lineage>
        <taxon>Bacteria</taxon>
        <taxon>Pseudomonadati</taxon>
        <taxon>Pseudomonadota</taxon>
        <taxon>Gammaproteobacteria</taxon>
        <taxon>Lysobacterales</taxon>
        <taxon>Rhodanobacteraceae</taxon>
        <taxon>Rhodanobacter</taxon>
    </lineage>
</organism>
<dbReference type="Pfam" id="PF00487">
    <property type="entry name" value="FA_desaturase"/>
    <property type="match status" value="1"/>
</dbReference>
<accession>A0ABV3QGE3</accession>
<keyword evidence="4" id="KW-0276">Fatty acid metabolism</keyword>
<evidence type="ECO:0000256" key="6">
    <source>
        <dbReference type="ARBA" id="ARBA00023002"/>
    </source>
</evidence>
<dbReference type="InterPro" id="IPR015876">
    <property type="entry name" value="Acyl-CoA_DS"/>
</dbReference>
<dbReference type="PANTHER" id="PTHR11351:SF33">
    <property type="entry name" value="DELTA-9 FATTY ACID DESATURASE, DESA"/>
    <property type="match status" value="1"/>
</dbReference>
<name>A0ABV3QGE3_9GAMM</name>
<feature type="transmembrane region" description="Helical" evidence="10">
    <location>
        <begin position="147"/>
        <end position="165"/>
    </location>
</feature>
<evidence type="ECO:0000256" key="4">
    <source>
        <dbReference type="ARBA" id="ARBA00022832"/>
    </source>
</evidence>
<keyword evidence="13" id="KW-1185">Reference proteome</keyword>
<dbReference type="GO" id="GO:0016491">
    <property type="term" value="F:oxidoreductase activity"/>
    <property type="evidence" value="ECO:0007669"/>
    <property type="project" value="UniProtKB-KW"/>
</dbReference>
<keyword evidence="9 10" id="KW-0472">Membrane</keyword>
<evidence type="ECO:0000256" key="8">
    <source>
        <dbReference type="ARBA" id="ARBA00023098"/>
    </source>
</evidence>
<evidence type="ECO:0000256" key="2">
    <source>
        <dbReference type="ARBA" id="ARBA00008749"/>
    </source>
</evidence>
<dbReference type="RefSeq" id="WP_367854973.1">
    <property type="nucleotide sequence ID" value="NZ_JBFOHK010000004.1"/>
</dbReference>
<comment type="subcellular location">
    <subcellularLocation>
        <location evidence="1">Membrane</location>
        <topology evidence="1">Multi-pass membrane protein</topology>
    </subcellularLocation>
</comment>
<dbReference type="PANTHER" id="PTHR11351">
    <property type="entry name" value="ACYL-COA DESATURASE"/>
    <property type="match status" value="1"/>
</dbReference>
<comment type="caution">
    <text evidence="12">The sequence shown here is derived from an EMBL/GenBank/DDBJ whole genome shotgun (WGS) entry which is preliminary data.</text>
</comment>
<feature type="transmembrane region" description="Helical" evidence="10">
    <location>
        <begin position="20"/>
        <end position="40"/>
    </location>
</feature>
<proteinExistence type="inferred from homology"/>
<keyword evidence="7" id="KW-0408">Iron</keyword>
<reference evidence="12 13" key="1">
    <citation type="submission" date="2024-06" db="EMBL/GenBank/DDBJ databases">
        <authorList>
            <person name="Woo H."/>
        </authorList>
    </citation>
    <scope>NUCLEOTIDE SEQUENCE [LARGE SCALE GENOMIC DNA]</scope>
    <source>
        <strain evidence="12 13">Si-c</strain>
    </source>
</reference>
<evidence type="ECO:0000259" key="11">
    <source>
        <dbReference type="Pfam" id="PF00487"/>
    </source>
</evidence>
<keyword evidence="8" id="KW-0443">Lipid metabolism</keyword>
<gene>
    <name evidence="12" type="ORF">ABQJ54_14215</name>
</gene>
<feature type="domain" description="Fatty acid desaturase" evidence="11">
    <location>
        <begin position="22"/>
        <end position="221"/>
    </location>
</feature>
<dbReference type="EMBL" id="JBFOHK010000004">
    <property type="protein sequence ID" value="MEW9572908.1"/>
    <property type="molecule type" value="Genomic_DNA"/>
</dbReference>